<gene>
    <name evidence="2" type="ORF">B8A44_07900</name>
</gene>
<dbReference type="AlphaFoldDB" id="A0A328KQ28"/>
<dbReference type="Proteomes" id="UP000249099">
    <property type="component" value="Unassembled WGS sequence"/>
</dbReference>
<dbReference type="RefSeq" id="WP_112790410.1">
    <property type="nucleotide sequence ID" value="NZ_NAQV01000023.1"/>
</dbReference>
<evidence type="ECO:0000313" key="2">
    <source>
        <dbReference type="EMBL" id="RAN62463.1"/>
    </source>
</evidence>
<keyword evidence="1" id="KW-0812">Transmembrane</keyword>
<protein>
    <submittedName>
        <fullName evidence="2">Uncharacterized protein</fullName>
    </submittedName>
</protein>
<dbReference type="Gene3D" id="3.90.20.10">
    <property type="match status" value="1"/>
</dbReference>
<comment type="caution">
    <text evidence="2">The sequence shown here is derived from an EMBL/GenBank/DDBJ whole genome shotgun (WGS) entry which is preliminary data.</text>
</comment>
<sequence>MKNSDINKRFDDVNKRFDQMDRKLDAVIAEIRRLPTKDYVDKQVSAAIIEATKQHIDYTDKKINKAIGIIGVFIALGSLIVALL</sequence>
<accession>A0A328KQ28</accession>
<dbReference type="EMBL" id="NAQV01000023">
    <property type="protein sequence ID" value="RAN62463.1"/>
    <property type="molecule type" value="Genomic_DNA"/>
</dbReference>
<keyword evidence="1" id="KW-1133">Transmembrane helix</keyword>
<feature type="transmembrane region" description="Helical" evidence="1">
    <location>
        <begin position="63"/>
        <end position="83"/>
    </location>
</feature>
<organism evidence="2 3">
    <name type="scientific">Dolosigranulum pigrum</name>
    <dbReference type="NCBI Taxonomy" id="29394"/>
    <lineage>
        <taxon>Bacteria</taxon>
        <taxon>Bacillati</taxon>
        <taxon>Bacillota</taxon>
        <taxon>Bacilli</taxon>
        <taxon>Lactobacillales</taxon>
        <taxon>Carnobacteriaceae</taxon>
        <taxon>Dolosigranulum</taxon>
    </lineage>
</organism>
<reference evidence="2 3" key="1">
    <citation type="submission" date="2017-03" db="EMBL/GenBank/DDBJ databases">
        <title>wgs assembly of Dolosigranulum pigrum KPL CDC strains.</title>
        <authorList>
            <person name="Brugger S.D."/>
            <person name="Pettigrew M."/>
            <person name="Kong Y."/>
            <person name="Lemon K.P."/>
        </authorList>
    </citation>
    <scope>NUCLEOTIDE SEQUENCE [LARGE SCALE GENOMIC DNA]</scope>
    <source>
        <strain evidence="2 3">KPL1931_CDC4294-98</strain>
    </source>
</reference>
<evidence type="ECO:0000256" key="1">
    <source>
        <dbReference type="SAM" id="Phobius"/>
    </source>
</evidence>
<name>A0A328KQ28_9LACT</name>
<keyword evidence="1" id="KW-0472">Membrane</keyword>
<evidence type="ECO:0000313" key="3">
    <source>
        <dbReference type="Proteomes" id="UP000249099"/>
    </source>
</evidence>
<proteinExistence type="predicted"/>